<dbReference type="InterPro" id="IPR009000">
    <property type="entry name" value="Transl_B-barrel_sf"/>
</dbReference>
<dbReference type="GO" id="GO:0022625">
    <property type="term" value="C:cytosolic large ribosomal subunit"/>
    <property type="evidence" value="ECO:0007669"/>
    <property type="project" value="TreeGrafter"/>
</dbReference>
<dbReference type="SUPFAM" id="SSF50447">
    <property type="entry name" value="Translation proteins"/>
    <property type="match status" value="1"/>
</dbReference>
<evidence type="ECO:0000256" key="3">
    <source>
        <dbReference type="ARBA" id="ARBA00022884"/>
    </source>
</evidence>
<protein>
    <recommendedName>
        <fullName evidence="6 7">Large ribosomal subunit protein uL3</fullName>
    </recommendedName>
</protein>
<keyword evidence="4 7" id="KW-0689">Ribosomal protein</keyword>
<dbReference type="RefSeq" id="WP_321534767.1">
    <property type="nucleotide sequence ID" value="NZ_JARGDL010000002.1"/>
</dbReference>
<dbReference type="PANTHER" id="PTHR11229">
    <property type="entry name" value="50S RIBOSOMAL PROTEIN L3"/>
    <property type="match status" value="1"/>
</dbReference>
<sequence length="206" mass="22488">MPGLLAKKLGMTNIFTEDGQIVPVTILEAGPCKVYAVKTKEKDGYESLQLGFGERKEKNVNKPQKSYFEKIGLKAPKLLKEFRNFDISLYKVGDEINTSLFTVGEKVKVSGRNKGKGFQGVVRRHGFGGVGSSTHGQSDRERAPGSIGASSYPSRVFPGQRMAGRMGFENTTIRNLKIVKIIPEKNIIMVKGAVPGSINSIVAINK</sequence>
<evidence type="ECO:0000256" key="1">
    <source>
        <dbReference type="ARBA" id="ARBA00006540"/>
    </source>
</evidence>
<keyword evidence="10" id="KW-1185">Reference proteome</keyword>
<dbReference type="NCBIfam" id="TIGR03625">
    <property type="entry name" value="L3_bact"/>
    <property type="match status" value="1"/>
</dbReference>
<evidence type="ECO:0000313" key="9">
    <source>
        <dbReference type="EMBL" id="MDF1611001.1"/>
    </source>
</evidence>
<keyword evidence="3 7" id="KW-0694">RNA-binding</keyword>
<dbReference type="Gene3D" id="3.30.160.810">
    <property type="match status" value="1"/>
</dbReference>
<dbReference type="FunFam" id="2.40.30.10:FF:000047">
    <property type="entry name" value="50S ribosomal protein L3"/>
    <property type="match status" value="1"/>
</dbReference>
<proteinExistence type="inferred from homology"/>
<dbReference type="GO" id="GO:0019843">
    <property type="term" value="F:rRNA binding"/>
    <property type="evidence" value="ECO:0007669"/>
    <property type="project" value="UniProtKB-UniRule"/>
</dbReference>
<feature type="region of interest" description="Disordered" evidence="8">
    <location>
        <begin position="127"/>
        <end position="151"/>
    </location>
</feature>
<dbReference type="EMBL" id="JARGDL010000002">
    <property type="protein sequence ID" value="MDF1611001.1"/>
    <property type="molecule type" value="Genomic_DNA"/>
</dbReference>
<organism evidence="9 10">
    <name type="scientific">Stygiobacter electus</name>
    <dbReference type="NCBI Taxonomy" id="3032292"/>
    <lineage>
        <taxon>Bacteria</taxon>
        <taxon>Pseudomonadati</taxon>
        <taxon>Ignavibacteriota</taxon>
        <taxon>Ignavibacteria</taxon>
        <taxon>Ignavibacteriales</taxon>
        <taxon>Melioribacteraceae</taxon>
        <taxon>Stygiobacter</taxon>
    </lineage>
</organism>
<evidence type="ECO:0000256" key="7">
    <source>
        <dbReference type="HAMAP-Rule" id="MF_01325"/>
    </source>
</evidence>
<evidence type="ECO:0000256" key="2">
    <source>
        <dbReference type="ARBA" id="ARBA00022730"/>
    </source>
</evidence>
<dbReference type="PANTHER" id="PTHR11229:SF16">
    <property type="entry name" value="LARGE RIBOSOMAL SUBUNIT PROTEIN UL3C"/>
    <property type="match status" value="1"/>
</dbReference>
<comment type="subunit">
    <text evidence="7">Part of the 50S ribosomal subunit. Forms a cluster with proteins L14 and L19.</text>
</comment>
<dbReference type="Pfam" id="PF00297">
    <property type="entry name" value="Ribosomal_L3"/>
    <property type="match status" value="1"/>
</dbReference>
<reference evidence="9" key="1">
    <citation type="submission" date="2023-03" db="EMBL/GenBank/DDBJ databases">
        <title>Stygiobacter electus gen. nov., sp. nov., facultatively anaerobic thermotolerant bacterium of the class Ignavibacteria from a well of Yessentuki mineral water deposit.</title>
        <authorList>
            <person name="Podosokorskaya O.A."/>
            <person name="Elcheninov A.G."/>
            <person name="Petrova N.F."/>
            <person name="Zavarzina D.G."/>
            <person name="Kublanov I.V."/>
            <person name="Merkel A.Y."/>
        </authorList>
    </citation>
    <scope>NUCLEOTIDE SEQUENCE</scope>
    <source>
        <strain evidence="9">09-Me</strain>
    </source>
</reference>
<dbReference type="InterPro" id="IPR000597">
    <property type="entry name" value="Ribosomal_uL3"/>
</dbReference>
<dbReference type="Gene3D" id="2.40.30.10">
    <property type="entry name" value="Translation factors"/>
    <property type="match status" value="1"/>
</dbReference>
<evidence type="ECO:0000313" key="10">
    <source>
        <dbReference type="Proteomes" id="UP001221302"/>
    </source>
</evidence>
<evidence type="ECO:0000256" key="8">
    <source>
        <dbReference type="SAM" id="MobiDB-lite"/>
    </source>
</evidence>
<gene>
    <name evidence="7 9" type="primary">rplC</name>
    <name evidence="9" type="ORF">P0M35_02480</name>
</gene>
<comment type="caution">
    <text evidence="9">The sequence shown here is derived from an EMBL/GenBank/DDBJ whole genome shotgun (WGS) entry which is preliminary data.</text>
</comment>
<evidence type="ECO:0000256" key="6">
    <source>
        <dbReference type="ARBA" id="ARBA00035243"/>
    </source>
</evidence>
<dbReference type="GO" id="GO:0006412">
    <property type="term" value="P:translation"/>
    <property type="evidence" value="ECO:0007669"/>
    <property type="project" value="UniProtKB-UniRule"/>
</dbReference>
<comment type="function">
    <text evidence="7">One of the primary rRNA binding proteins, it binds directly near the 3'-end of the 23S rRNA, where it nucleates assembly of the 50S subunit.</text>
</comment>
<keyword evidence="2 7" id="KW-0699">rRNA-binding</keyword>
<dbReference type="FunFam" id="3.30.160.810:FF:000001">
    <property type="entry name" value="50S ribosomal protein L3"/>
    <property type="match status" value="1"/>
</dbReference>
<evidence type="ECO:0000256" key="4">
    <source>
        <dbReference type="ARBA" id="ARBA00022980"/>
    </source>
</evidence>
<dbReference type="AlphaFoldDB" id="A0AAE3NVU6"/>
<dbReference type="GO" id="GO:0003735">
    <property type="term" value="F:structural constituent of ribosome"/>
    <property type="evidence" value="ECO:0007669"/>
    <property type="project" value="UniProtKB-UniRule"/>
</dbReference>
<dbReference type="HAMAP" id="MF_01325_B">
    <property type="entry name" value="Ribosomal_uL3_B"/>
    <property type="match status" value="1"/>
</dbReference>
<evidence type="ECO:0000256" key="5">
    <source>
        <dbReference type="ARBA" id="ARBA00023274"/>
    </source>
</evidence>
<comment type="similarity">
    <text evidence="1 7">Belongs to the universal ribosomal protein uL3 family.</text>
</comment>
<name>A0AAE3NVU6_9BACT</name>
<keyword evidence="5 7" id="KW-0687">Ribonucleoprotein</keyword>
<accession>A0AAE3NVU6</accession>
<dbReference type="Proteomes" id="UP001221302">
    <property type="component" value="Unassembled WGS sequence"/>
</dbReference>
<dbReference type="InterPro" id="IPR019927">
    <property type="entry name" value="Ribosomal_uL3_bac/org-type"/>
</dbReference>